<dbReference type="InterPro" id="IPR000198">
    <property type="entry name" value="RhoGAP_dom"/>
</dbReference>
<reference evidence="3" key="1">
    <citation type="submission" date="2025-08" db="UniProtKB">
        <authorList>
            <consortium name="Ensembl"/>
        </authorList>
    </citation>
    <scope>IDENTIFICATION</scope>
</reference>
<dbReference type="SUPFAM" id="SSF48350">
    <property type="entry name" value="GTPase activation domain, GAP"/>
    <property type="match status" value="1"/>
</dbReference>
<sequence length="255" mass="28718">MAGLTEERLRVVAIIHALKAVGIRVKNWKNFLNGDSNGEQTFIQEGASQRFAFGRELRLLPQQELSDMGGTVPQFLVEACGYLSQHLDTEGLFRKTGSLSRIRGLRADLEQGKPVFLPSHASLLQPSDVASLIKQFLRELPSPLIPTNLQIPLIQAQGLEMTHDQEGARNRTTLLITALFPSSHARALRYLCTFLHQVAESLLYYLDLCTLKEYSVIFSVIFMLYSNVLFLVIESIQQMLYIDMQTMHKLILGGQ</sequence>
<dbReference type="GO" id="GO:0007165">
    <property type="term" value="P:signal transduction"/>
    <property type="evidence" value="ECO:0007669"/>
    <property type="project" value="InterPro"/>
</dbReference>
<dbReference type="PROSITE" id="PS50238">
    <property type="entry name" value="RHOGAP"/>
    <property type="match status" value="1"/>
</dbReference>
<dbReference type="InParanoid" id="A0A672NXG0"/>
<keyword evidence="4" id="KW-1185">Reference proteome</keyword>
<evidence type="ECO:0000313" key="3">
    <source>
        <dbReference type="Ensembl" id="ENSSGRP00000055524.1"/>
    </source>
</evidence>
<dbReference type="PANTHER" id="PTHR15670">
    <property type="entry name" value="RHO GTPASE ACTIVATING PROTEIN 11A"/>
    <property type="match status" value="1"/>
</dbReference>
<reference evidence="3" key="2">
    <citation type="submission" date="2025-09" db="UniProtKB">
        <authorList>
            <consortium name="Ensembl"/>
        </authorList>
    </citation>
    <scope>IDENTIFICATION</scope>
</reference>
<protein>
    <recommendedName>
        <fullName evidence="2">Rho-GAP domain-containing protein</fullName>
    </recommendedName>
</protein>
<accession>A0A672NXG0</accession>
<dbReference type="InterPro" id="IPR042869">
    <property type="entry name" value="ARHGAP11A/B"/>
</dbReference>
<keyword evidence="1" id="KW-0472">Membrane</keyword>
<dbReference type="Pfam" id="PF00620">
    <property type="entry name" value="RhoGAP"/>
    <property type="match status" value="1"/>
</dbReference>
<dbReference type="AlphaFoldDB" id="A0A672NXG0"/>
<evidence type="ECO:0000259" key="2">
    <source>
        <dbReference type="PROSITE" id="PS50238"/>
    </source>
</evidence>
<dbReference type="InterPro" id="IPR008936">
    <property type="entry name" value="Rho_GTPase_activation_prot"/>
</dbReference>
<keyword evidence="1" id="KW-1133">Transmembrane helix</keyword>
<organism evidence="3 4">
    <name type="scientific">Sinocyclocheilus grahami</name>
    <name type="common">Dianchi golden-line fish</name>
    <name type="synonym">Barbus grahami</name>
    <dbReference type="NCBI Taxonomy" id="75366"/>
    <lineage>
        <taxon>Eukaryota</taxon>
        <taxon>Metazoa</taxon>
        <taxon>Chordata</taxon>
        <taxon>Craniata</taxon>
        <taxon>Vertebrata</taxon>
        <taxon>Euteleostomi</taxon>
        <taxon>Actinopterygii</taxon>
        <taxon>Neopterygii</taxon>
        <taxon>Teleostei</taxon>
        <taxon>Ostariophysi</taxon>
        <taxon>Cypriniformes</taxon>
        <taxon>Cyprinidae</taxon>
        <taxon>Cyprininae</taxon>
        <taxon>Sinocyclocheilus</taxon>
    </lineage>
</organism>
<dbReference type="GO" id="GO:0005096">
    <property type="term" value="F:GTPase activator activity"/>
    <property type="evidence" value="ECO:0007669"/>
    <property type="project" value="TreeGrafter"/>
</dbReference>
<dbReference type="Ensembl" id="ENSSGRT00000059299.1">
    <property type="protein sequence ID" value="ENSSGRP00000055524.1"/>
    <property type="gene ID" value="ENSSGRG00000029124.1"/>
</dbReference>
<proteinExistence type="predicted"/>
<dbReference type="Gene3D" id="1.10.555.10">
    <property type="entry name" value="Rho GTPase activation protein"/>
    <property type="match status" value="1"/>
</dbReference>
<evidence type="ECO:0000256" key="1">
    <source>
        <dbReference type="SAM" id="Phobius"/>
    </source>
</evidence>
<dbReference type="Proteomes" id="UP000472262">
    <property type="component" value="Unassembled WGS sequence"/>
</dbReference>
<dbReference type="PANTHER" id="PTHR15670:SF4">
    <property type="entry name" value="RHO GTPASE-ACTIVATING PROTEIN 11A"/>
    <property type="match status" value="1"/>
</dbReference>
<dbReference type="SMART" id="SM00324">
    <property type="entry name" value="RhoGAP"/>
    <property type="match status" value="1"/>
</dbReference>
<name>A0A672NXG0_SINGR</name>
<evidence type="ECO:0000313" key="4">
    <source>
        <dbReference type="Proteomes" id="UP000472262"/>
    </source>
</evidence>
<keyword evidence="1" id="KW-0812">Transmembrane</keyword>
<feature type="transmembrane region" description="Helical" evidence="1">
    <location>
        <begin position="214"/>
        <end position="233"/>
    </location>
</feature>
<feature type="domain" description="Rho-GAP" evidence="2">
    <location>
        <begin position="63"/>
        <end position="251"/>
    </location>
</feature>